<dbReference type="Pfam" id="PF00789">
    <property type="entry name" value="UBX"/>
    <property type="match status" value="1"/>
</dbReference>
<name>A0A9P4NDX6_9PEZI</name>
<dbReference type="PANTHER" id="PTHR46424:SF1">
    <property type="entry name" value="UBX DOMAIN-CONTAINING PROTEIN 4"/>
    <property type="match status" value="1"/>
</dbReference>
<dbReference type="InterPro" id="IPR001012">
    <property type="entry name" value="UBX_dom"/>
</dbReference>
<feature type="compositionally biased region" description="Polar residues" evidence="6">
    <location>
        <begin position="126"/>
        <end position="140"/>
    </location>
</feature>
<dbReference type="OrthoDB" id="2445133at2759"/>
<evidence type="ECO:0000313" key="9">
    <source>
        <dbReference type="Proteomes" id="UP000800235"/>
    </source>
</evidence>
<evidence type="ECO:0000256" key="1">
    <source>
        <dbReference type="ARBA" id="ARBA00004406"/>
    </source>
</evidence>
<dbReference type="AlphaFoldDB" id="A0A9P4NDX6"/>
<gene>
    <name evidence="8" type="ORF">EJ08DRAFT_654828</name>
</gene>
<evidence type="ECO:0000313" key="8">
    <source>
        <dbReference type="EMBL" id="KAF2415795.1"/>
    </source>
</evidence>
<dbReference type="InterPro" id="IPR029071">
    <property type="entry name" value="Ubiquitin-like_domsf"/>
</dbReference>
<feature type="compositionally biased region" description="Pro residues" evidence="6">
    <location>
        <begin position="144"/>
        <end position="158"/>
    </location>
</feature>
<dbReference type="GO" id="GO:0036503">
    <property type="term" value="P:ERAD pathway"/>
    <property type="evidence" value="ECO:0007669"/>
    <property type="project" value="TreeGrafter"/>
</dbReference>
<evidence type="ECO:0000256" key="3">
    <source>
        <dbReference type="ARBA" id="ARBA00038812"/>
    </source>
</evidence>
<comment type="subcellular location">
    <subcellularLocation>
        <location evidence="1">Endoplasmic reticulum membrane</location>
        <topology evidence="1">Peripheral membrane protein</topology>
    </subcellularLocation>
</comment>
<dbReference type="SMART" id="SM00166">
    <property type="entry name" value="UBX"/>
    <property type="match status" value="1"/>
</dbReference>
<dbReference type="Proteomes" id="UP000800235">
    <property type="component" value="Unassembled WGS sequence"/>
</dbReference>
<dbReference type="CDD" id="cd01767">
    <property type="entry name" value="UBX"/>
    <property type="match status" value="1"/>
</dbReference>
<dbReference type="PANTHER" id="PTHR46424">
    <property type="entry name" value="UBX DOMAIN-CONTAINING PROTEIN 4"/>
    <property type="match status" value="1"/>
</dbReference>
<keyword evidence="9" id="KW-1185">Reference proteome</keyword>
<dbReference type="GO" id="GO:0006986">
    <property type="term" value="P:response to unfolded protein"/>
    <property type="evidence" value="ECO:0007669"/>
    <property type="project" value="UniProtKB-KW"/>
</dbReference>
<feature type="compositionally biased region" description="Low complexity" evidence="6">
    <location>
        <begin position="204"/>
        <end position="214"/>
    </location>
</feature>
<feature type="region of interest" description="Disordered" evidence="6">
    <location>
        <begin position="113"/>
        <end position="171"/>
    </location>
</feature>
<comment type="caution">
    <text evidence="8">The sequence shown here is derived from an EMBL/GenBank/DDBJ whole genome shotgun (WGS) entry which is preliminary data.</text>
</comment>
<evidence type="ECO:0000256" key="4">
    <source>
        <dbReference type="ARBA" id="ARBA00041575"/>
    </source>
</evidence>
<evidence type="ECO:0000259" key="7">
    <source>
        <dbReference type="PROSITE" id="PS50033"/>
    </source>
</evidence>
<evidence type="ECO:0000256" key="2">
    <source>
        <dbReference type="ARBA" id="ARBA00023230"/>
    </source>
</evidence>
<protein>
    <recommendedName>
        <fullName evidence="4">UBX domain-containing protein 2</fullName>
    </recommendedName>
</protein>
<organism evidence="8 9">
    <name type="scientific">Tothia fuscella</name>
    <dbReference type="NCBI Taxonomy" id="1048955"/>
    <lineage>
        <taxon>Eukaryota</taxon>
        <taxon>Fungi</taxon>
        <taxon>Dikarya</taxon>
        <taxon>Ascomycota</taxon>
        <taxon>Pezizomycotina</taxon>
        <taxon>Dothideomycetes</taxon>
        <taxon>Pleosporomycetidae</taxon>
        <taxon>Venturiales</taxon>
        <taxon>Cylindrosympodiaceae</taxon>
        <taxon>Tothia</taxon>
    </lineage>
</organism>
<feature type="domain" description="UBX" evidence="7">
    <location>
        <begin position="282"/>
        <end position="363"/>
    </location>
</feature>
<feature type="compositionally biased region" description="Basic and acidic residues" evidence="6">
    <location>
        <begin position="189"/>
        <end position="199"/>
    </location>
</feature>
<comment type="subunit">
    <text evidence="3">Directly interacts with VCP. Interacts with UBQLN1. Forms a complex with VCP and UBQLN1.</text>
</comment>
<dbReference type="GO" id="GO:0005789">
    <property type="term" value="C:endoplasmic reticulum membrane"/>
    <property type="evidence" value="ECO:0007669"/>
    <property type="project" value="UniProtKB-SubCell"/>
</dbReference>
<dbReference type="Gene3D" id="3.10.20.90">
    <property type="entry name" value="Phosphatidylinositol 3-kinase Catalytic Subunit, Chain A, domain 1"/>
    <property type="match status" value="1"/>
</dbReference>
<feature type="compositionally biased region" description="Basic and acidic residues" evidence="6">
    <location>
        <begin position="222"/>
        <end position="266"/>
    </location>
</feature>
<dbReference type="EMBL" id="MU007181">
    <property type="protein sequence ID" value="KAF2415795.1"/>
    <property type="molecule type" value="Genomic_DNA"/>
</dbReference>
<evidence type="ECO:0000256" key="5">
    <source>
        <dbReference type="ARBA" id="ARBA00046062"/>
    </source>
</evidence>
<dbReference type="PROSITE" id="PS50033">
    <property type="entry name" value="UBX"/>
    <property type="match status" value="1"/>
</dbReference>
<feature type="region of interest" description="Disordered" evidence="6">
    <location>
        <begin position="451"/>
        <end position="473"/>
    </location>
</feature>
<keyword evidence="2" id="KW-0834">Unfolded protein response</keyword>
<feature type="compositionally biased region" description="Low complexity" evidence="6">
    <location>
        <begin position="115"/>
        <end position="125"/>
    </location>
</feature>
<comment type="function">
    <text evidence="5">Involved in endoplasmic reticulum-associated protein degradation (ERAD). Acts as a platform to recruit both UBQLN1 and VCP to the ER during ERAD.</text>
</comment>
<dbReference type="SUPFAM" id="SSF54236">
    <property type="entry name" value="Ubiquitin-like"/>
    <property type="match status" value="1"/>
</dbReference>
<dbReference type="InterPro" id="IPR036249">
    <property type="entry name" value="Thioredoxin-like_sf"/>
</dbReference>
<dbReference type="SUPFAM" id="SSF52833">
    <property type="entry name" value="Thioredoxin-like"/>
    <property type="match status" value="1"/>
</dbReference>
<sequence length="473" mass="51258">MFHDGDLQSGIAIAIREAKSVVCFIRDDDTESSTWENEWLQEDTISQLLAANAVLLRLQAGSEEAGFLSAFCHVQQVPSLIVIHNGQLREGLVTGVKKEDFIIRLQRAFGENAVSTSTSSSSASTNPTDTQTPFSQPATNSPLPSQPPIPPTPTPAPDEPAEQTASPAPAISSSLQTAQTLGNEGTATIKDRGKQRAEPEAEAEASTPNANAPARANWLAEQRQRQQDSRRERERVLAQIEADKAERKAKRENERKERIEREKGVEAKGAVPIRGDALKKRSSAETAKLQVRLLDGGTIRDTFPSDGNLIANVRPWIDSNLDTKAPYTFKQILAPQPARSISMSEEQETLQDLGLLPTATLVLQPVSSYAEAYGTSASTGGILNVPYNVVAGTYGFVSGTLTGAARWLRGGTYEEPGPNGQILGESHERHAPQNAATVAQGVRVRTLADQRADRGEDQQFYNGNSLDFQPDDR</sequence>
<proteinExistence type="predicted"/>
<accession>A0A9P4NDX6</accession>
<reference evidence="8" key="1">
    <citation type="journal article" date="2020" name="Stud. Mycol.">
        <title>101 Dothideomycetes genomes: a test case for predicting lifestyles and emergence of pathogens.</title>
        <authorList>
            <person name="Haridas S."/>
            <person name="Albert R."/>
            <person name="Binder M."/>
            <person name="Bloem J."/>
            <person name="Labutti K."/>
            <person name="Salamov A."/>
            <person name="Andreopoulos B."/>
            <person name="Baker S."/>
            <person name="Barry K."/>
            <person name="Bills G."/>
            <person name="Bluhm B."/>
            <person name="Cannon C."/>
            <person name="Castanera R."/>
            <person name="Culley D."/>
            <person name="Daum C."/>
            <person name="Ezra D."/>
            <person name="Gonzalez J."/>
            <person name="Henrissat B."/>
            <person name="Kuo A."/>
            <person name="Liang C."/>
            <person name="Lipzen A."/>
            <person name="Lutzoni F."/>
            <person name="Magnuson J."/>
            <person name="Mondo S."/>
            <person name="Nolan M."/>
            <person name="Ohm R."/>
            <person name="Pangilinan J."/>
            <person name="Park H.-J."/>
            <person name="Ramirez L."/>
            <person name="Alfaro M."/>
            <person name="Sun H."/>
            <person name="Tritt A."/>
            <person name="Yoshinaga Y."/>
            <person name="Zwiers L.-H."/>
            <person name="Turgeon B."/>
            <person name="Goodwin S."/>
            <person name="Spatafora J."/>
            <person name="Crous P."/>
            <person name="Grigoriev I."/>
        </authorList>
    </citation>
    <scope>NUCLEOTIDE SEQUENCE</scope>
    <source>
        <strain evidence="8">CBS 130266</strain>
    </source>
</reference>
<feature type="region of interest" description="Disordered" evidence="6">
    <location>
        <begin position="189"/>
        <end position="266"/>
    </location>
</feature>
<evidence type="ECO:0000256" key="6">
    <source>
        <dbReference type="SAM" id="MobiDB-lite"/>
    </source>
</evidence>
<dbReference type="Pfam" id="PF23187">
    <property type="entry name" value="UBX7_N"/>
    <property type="match status" value="1"/>
</dbReference>